<dbReference type="GO" id="GO:0048029">
    <property type="term" value="F:monosaccharide binding"/>
    <property type="evidence" value="ECO:0007669"/>
    <property type="project" value="InterPro"/>
</dbReference>
<organism evidence="5 6">
    <name type="scientific">Paenibacillus taihuensis</name>
    <dbReference type="NCBI Taxonomy" id="1156355"/>
    <lineage>
        <taxon>Bacteria</taxon>
        <taxon>Bacillati</taxon>
        <taxon>Bacillota</taxon>
        <taxon>Bacilli</taxon>
        <taxon>Bacillales</taxon>
        <taxon>Paenibacillaceae</taxon>
        <taxon>Paenibacillus</taxon>
    </lineage>
</organism>
<dbReference type="InterPro" id="IPR050555">
    <property type="entry name" value="Bact_Solute-Bind_Prot2"/>
</dbReference>
<dbReference type="NCBIfam" id="TIGR02634">
    <property type="entry name" value="xylF"/>
    <property type="match status" value="1"/>
</dbReference>
<gene>
    <name evidence="5" type="ORF">A8990_1081</name>
</gene>
<sequence length="371" mass="40080">MYVKPKLKLHKMLRAASIIAALMLTSSCMLDSGSGNGTAKIGETLKQEEQAKEQRSPGDDQLVIGLSIDTLKEERWVKDRDLFKDAVERLGAKIDVQAANGDDAKQIAQAENMISNGVDVLVVVPHNAEACAAIVAKAHQAGIKVISYDRLILNSDVDLYISFDNEKVGELQAQAIVKQVPKGNYVLIEGADTDNNAHMFKQGQMNIIKQLVDKGDIKIVYDQFTKEWIPANAMANMEVALKANQGHVDAVIAANDGTAGGVIGALTDHQLAGKIPVSGMDAELAAAQRVVEGMQTMTVYKPIPKLAEAAAELAVKMARGEEVSTDKKVFNKKIDVPAILLEPIAVDKSNIDATIIADGFHKKTDIYRNVK</sequence>
<keyword evidence="6" id="KW-1185">Reference proteome</keyword>
<accession>A0A3D9S685</accession>
<evidence type="ECO:0000256" key="2">
    <source>
        <dbReference type="ARBA" id="ARBA00022729"/>
    </source>
</evidence>
<proteinExistence type="predicted"/>
<dbReference type="PANTHER" id="PTHR30036">
    <property type="entry name" value="D-XYLOSE-BINDING PERIPLASMIC PROTEIN"/>
    <property type="match status" value="1"/>
</dbReference>
<dbReference type="Gene3D" id="3.40.50.2300">
    <property type="match status" value="2"/>
</dbReference>
<dbReference type="SUPFAM" id="SSF53822">
    <property type="entry name" value="Periplasmic binding protein-like I"/>
    <property type="match status" value="1"/>
</dbReference>
<dbReference type="InterPro" id="IPR025997">
    <property type="entry name" value="SBP_2_dom"/>
</dbReference>
<name>A0A3D9S685_9BACL</name>
<protein>
    <submittedName>
        <fullName evidence="5">D-xylose transport system substrate-binding protein</fullName>
    </submittedName>
</protein>
<dbReference type="GO" id="GO:0015753">
    <property type="term" value="P:D-xylose transmembrane transport"/>
    <property type="evidence" value="ECO:0007669"/>
    <property type="project" value="InterPro"/>
</dbReference>
<dbReference type="Pfam" id="PF13407">
    <property type="entry name" value="Peripla_BP_4"/>
    <property type="match status" value="1"/>
</dbReference>
<dbReference type="AlphaFoldDB" id="A0A3D9S685"/>
<feature type="signal peptide" evidence="3">
    <location>
        <begin position="1"/>
        <end position="31"/>
    </location>
</feature>
<reference evidence="5 6" key="1">
    <citation type="submission" date="2018-08" db="EMBL/GenBank/DDBJ databases">
        <title>Genomic Encyclopedia of Type Strains, Phase III (KMG-III): the genomes of soil and plant-associated and newly described type strains.</title>
        <authorList>
            <person name="Whitman W."/>
        </authorList>
    </citation>
    <scope>NUCLEOTIDE SEQUENCE [LARGE SCALE GENOMIC DNA]</scope>
    <source>
        <strain evidence="5 6">CGMCC 1.10966</strain>
    </source>
</reference>
<feature type="domain" description="Periplasmic binding protein" evidence="4">
    <location>
        <begin position="64"/>
        <end position="322"/>
    </location>
</feature>
<dbReference type="GO" id="GO:0030288">
    <property type="term" value="C:outer membrane-bounded periplasmic space"/>
    <property type="evidence" value="ECO:0007669"/>
    <property type="project" value="TreeGrafter"/>
</dbReference>
<comment type="caution">
    <text evidence="5">The sequence shown here is derived from an EMBL/GenBank/DDBJ whole genome shotgun (WGS) entry which is preliminary data.</text>
</comment>
<dbReference type="PANTHER" id="PTHR30036:SF1">
    <property type="entry name" value="D-XYLOSE-BINDING PERIPLASMIC PROTEIN"/>
    <property type="match status" value="1"/>
</dbReference>
<feature type="chain" id="PRO_5038971285" evidence="3">
    <location>
        <begin position="32"/>
        <end position="371"/>
    </location>
</feature>
<dbReference type="InterPro" id="IPR028082">
    <property type="entry name" value="Peripla_BP_I"/>
</dbReference>
<dbReference type="PROSITE" id="PS51257">
    <property type="entry name" value="PROKAR_LIPOPROTEIN"/>
    <property type="match status" value="1"/>
</dbReference>
<evidence type="ECO:0000259" key="4">
    <source>
        <dbReference type="Pfam" id="PF13407"/>
    </source>
</evidence>
<dbReference type="CDD" id="cd19991">
    <property type="entry name" value="PBP1_ABC_xylose_binding"/>
    <property type="match status" value="1"/>
</dbReference>
<dbReference type="Proteomes" id="UP000256304">
    <property type="component" value="Unassembled WGS sequence"/>
</dbReference>
<evidence type="ECO:0000256" key="3">
    <source>
        <dbReference type="SAM" id="SignalP"/>
    </source>
</evidence>
<dbReference type="InterPro" id="IPR013456">
    <property type="entry name" value="XylF"/>
</dbReference>
<keyword evidence="2 3" id="KW-0732">Signal</keyword>
<evidence type="ECO:0000313" key="5">
    <source>
        <dbReference type="EMBL" id="REE88505.1"/>
    </source>
</evidence>
<comment type="subcellular location">
    <subcellularLocation>
        <location evidence="1">Cell envelope</location>
    </subcellularLocation>
</comment>
<evidence type="ECO:0000313" key="6">
    <source>
        <dbReference type="Proteomes" id="UP000256304"/>
    </source>
</evidence>
<evidence type="ECO:0000256" key="1">
    <source>
        <dbReference type="ARBA" id="ARBA00004196"/>
    </source>
</evidence>
<dbReference type="EMBL" id="QTTN01000008">
    <property type="protein sequence ID" value="REE88505.1"/>
    <property type="molecule type" value="Genomic_DNA"/>
</dbReference>